<feature type="compositionally biased region" description="Polar residues" evidence="1">
    <location>
        <begin position="157"/>
        <end position="177"/>
    </location>
</feature>
<dbReference type="InterPro" id="IPR000008">
    <property type="entry name" value="C2_dom"/>
</dbReference>
<feature type="domain" description="C2" evidence="2">
    <location>
        <begin position="332"/>
        <end position="452"/>
    </location>
</feature>
<dbReference type="OrthoDB" id="9947256at2759"/>
<dbReference type="STRING" id="947166.A0A1D1VAP2"/>
<dbReference type="PANTHER" id="PTHR10024">
    <property type="entry name" value="SYNAPTOTAGMIN"/>
    <property type="match status" value="1"/>
</dbReference>
<feature type="region of interest" description="Disordered" evidence="1">
    <location>
        <begin position="157"/>
        <end position="198"/>
    </location>
</feature>
<evidence type="ECO:0000259" key="2">
    <source>
        <dbReference type="PROSITE" id="PS50004"/>
    </source>
</evidence>
<feature type="domain" description="C2" evidence="2">
    <location>
        <begin position="464"/>
        <end position="589"/>
    </location>
</feature>
<dbReference type="Proteomes" id="UP000186922">
    <property type="component" value="Unassembled WGS sequence"/>
</dbReference>
<dbReference type="InterPro" id="IPR035892">
    <property type="entry name" value="C2_domain_sf"/>
</dbReference>
<dbReference type="SUPFAM" id="SSF49562">
    <property type="entry name" value="C2 domain (Calcium/lipid-binding domain, CaLB)"/>
    <property type="match status" value="2"/>
</dbReference>
<dbReference type="GO" id="GO:0005886">
    <property type="term" value="C:plasma membrane"/>
    <property type="evidence" value="ECO:0007669"/>
    <property type="project" value="TreeGrafter"/>
</dbReference>
<dbReference type="AlphaFoldDB" id="A0A1D1VAP2"/>
<dbReference type="SMART" id="SM00239">
    <property type="entry name" value="C2"/>
    <property type="match status" value="2"/>
</dbReference>
<name>A0A1D1VAP2_RAMVA</name>
<reference evidence="3 4" key="1">
    <citation type="journal article" date="2016" name="Nat. Commun.">
        <title>Extremotolerant tardigrade genome and improved radiotolerance of human cultured cells by tardigrade-unique protein.</title>
        <authorList>
            <person name="Hashimoto T."/>
            <person name="Horikawa D.D."/>
            <person name="Saito Y."/>
            <person name="Kuwahara H."/>
            <person name="Kozuka-Hata H."/>
            <person name="Shin-I T."/>
            <person name="Minakuchi Y."/>
            <person name="Ohishi K."/>
            <person name="Motoyama A."/>
            <person name="Aizu T."/>
            <person name="Enomoto A."/>
            <person name="Kondo K."/>
            <person name="Tanaka S."/>
            <person name="Hara Y."/>
            <person name="Koshikawa S."/>
            <person name="Sagara H."/>
            <person name="Miura T."/>
            <person name="Yokobori S."/>
            <person name="Miyagawa K."/>
            <person name="Suzuki Y."/>
            <person name="Kubo T."/>
            <person name="Oyama M."/>
            <person name="Kohara Y."/>
            <person name="Fujiyama A."/>
            <person name="Arakawa K."/>
            <person name="Katayama T."/>
            <person name="Toyoda A."/>
            <person name="Kunieda T."/>
        </authorList>
    </citation>
    <scope>NUCLEOTIDE SEQUENCE [LARGE SCALE GENOMIC DNA]</scope>
    <source>
        <strain evidence="3 4">YOKOZUNA-1</strain>
    </source>
</reference>
<evidence type="ECO:0000256" key="1">
    <source>
        <dbReference type="SAM" id="MobiDB-lite"/>
    </source>
</evidence>
<feature type="region of interest" description="Disordered" evidence="1">
    <location>
        <begin position="111"/>
        <end position="130"/>
    </location>
</feature>
<accession>A0A1D1VAP2</accession>
<dbReference type="GO" id="GO:0005509">
    <property type="term" value="F:calcium ion binding"/>
    <property type="evidence" value="ECO:0007669"/>
    <property type="project" value="TreeGrafter"/>
</dbReference>
<dbReference type="GO" id="GO:0017156">
    <property type="term" value="P:calcium-ion regulated exocytosis"/>
    <property type="evidence" value="ECO:0007669"/>
    <property type="project" value="TreeGrafter"/>
</dbReference>
<proteinExistence type="predicted"/>
<organism evidence="3 4">
    <name type="scientific">Ramazzottius varieornatus</name>
    <name type="common">Water bear</name>
    <name type="synonym">Tardigrade</name>
    <dbReference type="NCBI Taxonomy" id="947166"/>
    <lineage>
        <taxon>Eukaryota</taxon>
        <taxon>Metazoa</taxon>
        <taxon>Ecdysozoa</taxon>
        <taxon>Tardigrada</taxon>
        <taxon>Eutardigrada</taxon>
        <taxon>Parachela</taxon>
        <taxon>Hypsibioidea</taxon>
        <taxon>Ramazzottiidae</taxon>
        <taxon>Ramazzottius</taxon>
    </lineage>
</organism>
<dbReference type="EMBL" id="BDGG01000003">
    <property type="protein sequence ID" value="GAU96807.1"/>
    <property type="molecule type" value="Genomic_DNA"/>
</dbReference>
<protein>
    <recommendedName>
        <fullName evidence="2">C2 domain-containing protein</fullName>
    </recommendedName>
</protein>
<feature type="compositionally biased region" description="Low complexity" evidence="1">
    <location>
        <begin position="118"/>
        <end position="130"/>
    </location>
</feature>
<keyword evidence="4" id="KW-1185">Reference proteome</keyword>
<dbReference type="GO" id="GO:0001786">
    <property type="term" value="F:phosphatidylserine binding"/>
    <property type="evidence" value="ECO:0007669"/>
    <property type="project" value="TreeGrafter"/>
</dbReference>
<dbReference type="CDD" id="cd00276">
    <property type="entry name" value="C2B_Synaptotagmin"/>
    <property type="match status" value="1"/>
</dbReference>
<evidence type="ECO:0000313" key="3">
    <source>
        <dbReference type="EMBL" id="GAU96807.1"/>
    </source>
</evidence>
<dbReference type="Gene3D" id="2.60.40.150">
    <property type="entry name" value="C2 domain"/>
    <property type="match status" value="2"/>
</dbReference>
<gene>
    <name evidence="3" type="primary">RvY_08195</name>
    <name evidence="3" type="synonym">RvY_08195.1</name>
    <name evidence="3" type="ORF">RvY_08195-1</name>
</gene>
<dbReference type="GO" id="GO:0030276">
    <property type="term" value="F:clathrin binding"/>
    <property type="evidence" value="ECO:0007669"/>
    <property type="project" value="TreeGrafter"/>
</dbReference>
<dbReference type="GO" id="GO:0000149">
    <property type="term" value="F:SNARE binding"/>
    <property type="evidence" value="ECO:0007669"/>
    <property type="project" value="TreeGrafter"/>
</dbReference>
<sequence>MSSTAINKRWSSIKSLVREKKLAVATAARTTSPGKRFSIVSVARHQSPSPSPSPKISRRMSLFDGGFAMGMTPNSAPKFEIPKSVAEMKQGLEHARSRSAGKPNRKLLRLNTEQSLTKPNSAPSSPVVSMPMKVNDKRRLTIAPTAYEYKSGSFPVSRQGSYYSTDSGEVSKTSSPGGRSGRTPESRTMRRRRSSLMPTISINVTGADDDDETMNIDAIQLTLSPSENSMADPKYWDNPVPDQTLRLKPPQRDRLYNRRRSSALSNLSNEPELSRSTYSLCEKGLYEVSKEKILIDRRLSLAPQLAIAQISQMEKPKKSRSANRLESKLIADMGELKISVQYIPEKSGLKVTVIKGENIGGRYKTDALVNPIVSAMLLPGKLQKQTGKLIKGTKNPVFNDEFFFADMDWELLETHMLRISVQNQQRFKNDDLGELLLPLMRLDPDVDNRMWKDLRKKCQNPTQECGYLQLRTRFNKQTKKLTILVVKAQALLKSSLIGPPDTFVRVEVIQNDKHIGKKTTKVVKRTKDPLYREAFSFTLGVSLEDIKHTTVEVTVYAKLNLFGSTALGQVLLGYGSTEESEVRHWSLTMREYGREFTKWHALMPMEDT</sequence>
<dbReference type="PROSITE" id="PS50004">
    <property type="entry name" value="C2"/>
    <property type="match status" value="2"/>
</dbReference>
<dbReference type="GO" id="GO:0070382">
    <property type="term" value="C:exocytic vesicle"/>
    <property type="evidence" value="ECO:0007669"/>
    <property type="project" value="TreeGrafter"/>
</dbReference>
<evidence type="ECO:0000313" key="4">
    <source>
        <dbReference type="Proteomes" id="UP000186922"/>
    </source>
</evidence>
<comment type="caution">
    <text evidence="3">The sequence shown here is derived from an EMBL/GenBank/DDBJ whole genome shotgun (WGS) entry which is preliminary data.</text>
</comment>
<dbReference type="GO" id="GO:0005544">
    <property type="term" value="F:calcium-dependent phospholipid binding"/>
    <property type="evidence" value="ECO:0007669"/>
    <property type="project" value="TreeGrafter"/>
</dbReference>
<dbReference type="Pfam" id="PF00168">
    <property type="entry name" value="C2"/>
    <property type="match status" value="2"/>
</dbReference>